<accession>A0ABN9PJK1</accession>
<dbReference type="EMBL" id="CAUYUJ010000820">
    <property type="protein sequence ID" value="CAK0792712.1"/>
    <property type="molecule type" value="Genomic_DNA"/>
</dbReference>
<evidence type="ECO:0000313" key="2">
    <source>
        <dbReference type="EMBL" id="CAK0792712.1"/>
    </source>
</evidence>
<gene>
    <name evidence="2" type="ORF">PCOR1329_LOCUS3211</name>
</gene>
<feature type="compositionally biased region" description="Basic and acidic residues" evidence="1">
    <location>
        <begin position="40"/>
        <end position="57"/>
    </location>
</feature>
<name>A0ABN9PJK1_9DINO</name>
<protein>
    <submittedName>
        <fullName evidence="2">Uncharacterized protein</fullName>
    </submittedName>
</protein>
<dbReference type="Proteomes" id="UP001189429">
    <property type="component" value="Unassembled WGS sequence"/>
</dbReference>
<proteinExistence type="predicted"/>
<evidence type="ECO:0000256" key="1">
    <source>
        <dbReference type="SAM" id="MobiDB-lite"/>
    </source>
</evidence>
<feature type="non-terminal residue" evidence="2">
    <location>
        <position position="83"/>
    </location>
</feature>
<evidence type="ECO:0000313" key="3">
    <source>
        <dbReference type="Proteomes" id="UP001189429"/>
    </source>
</evidence>
<keyword evidence="3" id="KW-1185">Reference proteome</keyword>
<sequence length="83" mass="9431">QVRPHGRGPLCAGLLGYERRLSWRGIRHQAGRNLRGGPANRREEEQEVEAHVRRRELPGVPPADEARGLYGVLGCHHQRVRLL</sequence>
<reference evidence="2" key="1">
    <citation type="submission" date="2023-10" db="EMBL/GenBank/DDBJ databases">
        <authorList>
            <person name="Chen Y."/>
            <person name="Shah S."/>
            <person name="Dougan E. K."/>
            <person name="Thang M."/>
            <person name="Chan C."/>
        </authorList>
    </citation>
    <scope>NUCLEOTIDE SEQUENCE [LARGE SCALE GENOMIC DNA]</scope>
</reference>
<organism evidence="2 3">
    <name type="scientific">Prorocentrum cordatum</name>
    <dbReference type="NCBI Taxonomy" id="2364126"/>
    <lineage>
        <taxon>Eukaryota</taxon>
        <taxon>Sar</taxon>
        <taxon>Alveolata</taxon>
        <taxon>Dinophyceae</taxon>
        <taxon>Prorocentrales</taxon>
        <taxon>Prorocentraceae</taxon>
        <taxon>Prorocentrum</taxon>
    </lineage>
</organism>
<feature type="region of interest" description="Disordered" evidence="1">
    <location>
        <begin position="31"/>
        <end position="61"/>
    </location>
</feature>
<comment type="caution">
    <text evidence="2">The sequence shown here is derived from an EMBL/GenBank/DDBJ whole genome shotgun (WGS) entry which is preliminary data.</text>
</comment>
<feature type="non-terminal residue" evidence="2">
    <location>
        <position position="1"/>
    </location>
</feature>